<evidence type="ECO:0000259" key="7">
    <source>
        <dbReference type="PROSITE" id="PS50067"/>
    </source>
</evidence>
<dbReference type="SMART" id="SM00129">
    <property type="entry name" value="KISc"/>
    <property type="match status" value="1"/>
</dbReference>
<dbReference type="Pfam" id="PF00225">
    <property type="entry name" value="Kinesin"/>
    <property type="match status" value="1"/>
</dbReference>
<evidence type="ECO:0000256" key="1">
    <source>
        <dbReference type="ARBA" id="ARBA00004245"/>
    </source>
</evidence>
<dbReference type="EMBL" id="CAJNOC010000209">
    <property type="protein sequence ID" value="CAF0727404.1"/>
    <property type="molecule type" value="Genomic_DNA"/>
</dbReference>
<reference evidence="9" key="1">
    <citation type="submission" date="2021-02" db="EMBL/GenBank/DDBJ databases">
        <authorList>
            <person name="Nowell W R."/>
        </authorList>
    </citation>
    <scope>NUCLEOTIDE SEQUENCE</scope>
    <source>
        <strain evidence="9">Ploen Becks lab</strain>
    </source>
</reference>
<dbReference type="Pfam" id="PF00078">
    <property type="entry name" value="RVT_1"/>
    <property type="match status" value="1"/>
</dbReference>
<evidence type="ECO:0000256" key="2">
    <source>
        <dbReference type="ARBA" id="ARBA00022741"/>
    </source>
</evidence>
<dbReference type="InterPro" id="IPR043502">
    <property type="entry name" value="DNA/RNA_pol_sf"/>
</dbReference>
<evidence type="ECO:0000256" key="5">
    <source>
        <dbReference type="PROSITE-ProRule" id="PRU00283"/>
    </source>
</evidence>
<dbReference type="InterPro" id="IPR001752">
    <property type="entry name" value="Kinesin_motor_dom"/>
</dbReference>
<dbReference type="SUPFAM" id="SSF52540">
    <property type="entry name" value="P-loop containing nucleoside triphosphate hydrolases"/>
    <property type="match status" value="1"/>
</dbReference>
<evidence type="ECO:0000256" key="3">
    <source>
        <dbReference type="ARBA" id="ARBA00022840"/>
    </source>
</evidence>
<evidence type="ECO:0008006" key="11">
    <source>
        <dbReference type="Google" id="ProtNLM"/>
    </source>
</evidence>
<accession>A0A813MUU8</accession>
<dbReference type="GO" id="GO:0005524">
    <property type="term" value="F:ATP binding"/>
    <property type="evidence" value="ECO:0007669"/>
    <property type="project" value="UniProtKB-KW"/>
</dbReference>
<dbReference type="Proteomes" id="UP000663879">
    <property type="component" value="Unassembled WGS sequence"/>
</dbReference>
<dbReference type="InterPro" id="IPR027640">
    <property type="entry name" value="Kinesin-like_fam"/>
</dbReference>
<dbReference type="GO" id="GO:0003777">
    <property type="term" value="F:microtubule motor activity"/>
    <property type="evidence" value="ECO:0007669"/>
    <property type="project" value="InterPro"/>
</dbReference>
<dbReference type="PANTHER" id="PTHR21608:SF7">
    <property type="entry name" value="KINESIN-LIKE PROTEIN CG14535"/>
    <property type="match status" value="1"/>
</dbReference>
<evidence type="ECO:0000259" key="8">
    <source>
        <dbReference type="PROSITE" id="PS50878"/>
    </source>
</evidence>
<dbReference type="GO" id="GO:0005856">
    <property type="term" value="C:cytoskeleton"/>
    <property type="evidence" value="ECO:0007669"/>
    <property type="project" value="UniProtKB-SubCell"/>
</dbReference>
<feature type="domain" description="Reverse transcriptase" evidence="8">
    <location>
        <begin position="459"/>
        <end position="846"/>
    </location>
</feature>
<dbReference type="InterPro" id="IPR036961">
    <property type="entry name" value="Kinesin_motor_dom_sf"/>
</dbReference>
<comment type="subcellular location">
    <subcellularLocation>
        <location evidence="1">Cytoplasm</location>
        <location evidence="1">Cytoskeleton</location>
    </subcellularLocation>
</comment>
<dbReference type="OrthoDB" id="425681at2759"/>
<dbReference type="PROSITE" id="PS50067">
    <property type="entry name" value="KINESIN_MOTOR_2"/>
    <property type="match status" value="1"/>
</dbReference>
<gene>
    <name evidence="9" type="ORF">OXX778_LOCUS2607</name>
</gene>
<organism evidence="9 10">
    <name type="scientific">Brachionus calyciflorus</name>
    <dbReference type="NCBI Taxonomy" id="104777"/>
    <lineage>
        <taxon>Eukaryota</taxon>
        <taxon>Metazoa</taxon>
        <taxon>Spiralia</taxon>
        <taxon>Gnathifera</taxon>
        <taxon>Rotifera</taxon>
        <taxon>Eurotatoria</taxon>
        <taxon>Monogononta</taxon>
        <taxon>Pseudotrocha</taxon>
        <taxon>Ploima</taxon>
        <taxon>Brachionidae</taxon>
        <taxon>Brachionus</taxon>
    </lineage>
</organism>
<comment type="caution">
    <text evidence="9">The sequence shown here is derived from an EMBL/GenBank/DDBJ whole genome shotgun (WGS) entry which is preliminary data.</text>
</comment>
<dbReference type="GO" id="GO:0007018">
    <property type="term" value="P:microtubule-based movement"/>
    <property type="evidence" value="ECO:0007669"/>
    <property type="project" value="InterPro"/>
</dbReference>
<dbReference type="InterPro" id="IPR000477">
    <property type="entry name" value="RT_dom"/>
</dbReference>
<keyword evidence="4" id="KW-0963">Cytoplasm</keyword>
<keyword evidence="2" id="KW-0547">Nucleotide-binding</keyword>
<feature type="region of interest" description="Disordered" evidence="6">
    <location>
        <begin position="642"/>
        <end position="666"/>
    </location>
</feature>
<dbReference type="PROSITE" id="PS50878">
    <property type="entry name" value="RT_POL"/>
    <property type="match status" value="1"/>
</dbReference>
<evidence type="ECO:0000313" key="10">
    <source>
        <dbReference type="Proteomes" id="UP000663879"/>
    </source>
</evidence>
<keyword evidence="4" id="KW-0206">Cytoskeleton</keyword>
<feature type="compositionally biased region" description="Low complexity" evidence="6">
    <location>
        <begin position="642"/>
        <end position="657"/>
    </location>
</feature>
<keyword evidence="10" id="KW-1185">Reference proteome</keyword>
<dbReference type="InterPro" id="IPR027417">
    <property type="entry name" value="P-loop_NTPase"/>
</dbReference>
<evidence type="ECO:0000256" key="4">
    <source>
        <dbReference type="ARBA" id="ARBA00023212"/>
    </source>
</evidence>
<dbReference type="AlphaFoldDB" id="A0A813MUU8"/>
<comment type="caution">
    <text evidence="5">Lacks conserved residue(s) required for the propagation of feature annotation.</text>
</comment>
<sequence>MSTFHQTIKECPPALPISLQRSFFKSNSAKLKVSLRICNQMINNKSENENSDQLTINNSQFQIDFWKKQLFLYNNDTSKNQINASKSCYNFDSIYTIDDYQIEICSSILASNEIFSSILKGIDSCIFSFGSNNIEKSRTMFGSDDTVPSFGLIPLTTYWLFKLIENHRIKHEVIFTVRISIVEILEDDRIFDLIKNEEYNMSDNLKNLPHVKVCDPEKALLYLDISLNNRKSLDSHLVYCLHVHQYGPEGSKNALTNLKNRLCLVDYGNQGSDLIASINQLDKLLMDSNCSLLGRLLEDFIGVHNCKIALIAHILDDLNDETLKLLEFTSKIQKRFDQKNSNNSQMKLIRNLSVDHHQQITPITSSTKNPSKTSTPSRIKLGVSTINNNSKNNEIWVDGPKSNSKQSPVNKILTPGESINFNEIWIDGPNVVTDKKLKRNSKHKIGHTEKLNSYFNSIKDLHFETSEECSDRALLQQLNNQDADIVENLVFNTDCNSRPISLLSVNSTETYSTATNSTTSSTGSNEFNQSESNYIKKLEDLKTSYDQMIFKQSFEPMESLHKTLESILSLDQHQFKMQAYKSNTLAPARDLVNNFERPSRMTNKEKEKRLSRILSPTRLKNQNFEELYSTIAPKQASPVGSIISSGSSVSTSSSATPPSTPPGFYNDASTKNRLFFNFNTNNGLSFQNSSTPNTPSHSSLIDSSGSVSLTPNLVRKSIERIKINGQTSDNVFISEGVKQGGILAPYLFNFFINDLIKNCTEKNIGAKINNIQIPIIAYCDDIILIAPSFSHCQILISECEDFANNWKLEFNASKSVAFTFFNDSKFILNGKIVPNVSGFIYLGLPIGNQSYIHEFLENKWKSVEKALYSLYCLGCKPKMLNPFLVSFLFKTYCQSIFKYVLDNVFISESKLKEFEIRQNLLVKH</sequence>
<comment type="similarity">
    <text evidence="5">Belongs to the TRAFAC class myosin-kinesin ATPase superfamily. Kinesin family.</text>
</comment>
<feature type="domain" description="Kinesin motor" evidence="7">
    <location>
        <begin position="30"/>
        <end position="266"/>
    </location>
</feature>
<dbReference type="Gene3D" id="3.40.850.10">
    <property type="entry name" value="Kinesin motor domain"/>
    <property type="match status" value="1"/>
</dbReference>
<dbReference type="GO" id="GO:0008017">
    <property type="term" value="F:microtubule binding"/>
    <property type="evidence" value="ECO:0007669"/>
    <property type="project" value="InterPro"/>
</dbReference>
<protein>
    <recommendedName>
        <fullName evidence="11">Reverse transcriptase domain-containing protein</fullName>
    </recommendedName>
</protein>
<evidence type="ECO:0000313" key="9">
    <source>
        <dbReference type="EMBL" id="CAF0727404.1"/>
    </source>
</evidence>
<dbReference type="PANTHER" id="PTHR21608">
    <property type="entry name" value="KINESIN-LIKE PROTEIN CG14535"/>
    <property type="match status" value="1"/>
</dbReference>
<evidence type="ECO:0000256" key="6">
    <source>
        <dbReference type="SAM" id="MobiDB-lite"/>
    </source>
</evidence>
<keyword evidence="3" id="KW-0067">ATP-binding</keyword>
<proteinExistence type="inferred from homology"/>
<dbReference type="SUPFAM" id="SSF56672">
    <property type="entry name" value="DNA/RNA polymerases"/>
    <property type="match status" value="1"/>
</dbReference>
<name>A0A813MUU8_9BILA</name>